<dbReference type="EMBL" id="JBHTLP010000002">
    <property type="protein sequence ID" value="MFD1140115.1"/>
    <property type="molecule type" value="Genomic_DNA"/>
</dbReference>
<organism evidence="1 2">
    <name type="scientific">Larkinella insperata</name>
    <dbReference type="NCBI Taxonomy" id="332158"/>
    <lineage>
        <taxon>Bacteria</taxon>
        <taxon>Pseudomonadati</taxon>
        <taxon>Bacteroidota</taxon>
        <taxon>Cytophagia</taxon>
        <taxon>Cytophagales</taxon>
        <taxon>Spirosomataceae</taxon>
        <taxon>Larkinella</taxon>
    </lineage>
</organism>
<protein>
    <submittedName>
        <fullName evidence="1">Uncharacterized protein</fullName>
    </submittedName>
</protein>
<dbReference type="SUPFAM" id="SSF51695">
    <property type="entry name" value="PLC-like phosphodiesterases"/>
    <property type="match status" value="1"/>
</dbReference>
<reference evidence="2" key="1">
    <citation type="journal article" date="2019" name="Int. J. Syst. Evol. Microbiol.">
        <title>The Global Catalogue of Microorganisms (GCM) 10K type strain sequencing project: providing services to taxonomists for standard genome sequencing and annotation.</title>
        <authorList>
            <consortium name="The Broad Institute Genomics Platform"/>
            <consortium name="The Broad Institute Genome Sequencing Center for Infectious Disease"/>
            <person name="Wu L."/>
            <person name="Ma J."/>
        </authorList>
    </citation>
    <scope>NUCLEOTIDE SEQUENCE [LARGE SCALE GENOMIC DNA]</scope>
    <source>
        <strain evidence="2">CCUG 55608</strain>
    </source>
</reference>
<dbReference type="PANTHER" id="PTHR13593">
    <property type="match status" value="1"/>
</dbReference>
<gene>
    <name evidence="1" type="ORF">ACFQ4C_03310</name>
</gene>
<comment type="caution">
    <text evidence="1">The sequence shown here is derived from an EMBL/GenBank/DDBJ whole genome shotgun (WGS) entry which is preliminary data.</text>
</comment>
<dbReference type="Gene3D" id="3.20.20.190">
    <property type="entry name" value="Phosphatidylinositol (PI) phosphodiesterase"/>
    <property type="match status" value="1"/>
</dbReference>
<accession>A0ABW3Q6F5</accession>
<name>A0ABW3Q6F5_9BACT</name>
<proteinExistence type="predicted"/>
<dbReference type="Proteomes" id="UP001597116">
    <property type="component" value="Unassembled WGS sequence"/>
</dbReference>
<dbReference type="InterPro" id="IPR051057">
    <property type="entry name" value="PI-PLC_domain"/>
</dbReference>
<dbReference type="RefSeq" id="WP_265989887.1">
    <property type="nucleotide sequence ID" value="NZ_CP110973.1"/>
</dbReference>
<sequence>MQTEQTVQSVGGFFNPSKGIDYYAYLGDSQFSIQFQKPSSTTPWGTPGQMLANNFQISESDIGMLEHTGRFQWHLKQNGNEIASRYAEIAPSDGSLGDCNMANMMQTPSLVSPGYAVSYGFYDSGSGKIGTLTNQDQSYVYATANLSNWMRDLVNASPAVGSAPFNCFVLPGAHDAGMFDLNCCQTLLNNDTFRSNLGAAVGVGIATLPTSVVNRIIINLAFTQKDTVNTMLDLGIRYFDFRPGYCITDPTAAGGLYHQHNFIPGYSYEQFLQNCLSWLMSHPTEIVVVALGHSGFNKDFMRASTDTLSAYLDGAMQATHTAGEAGEMPAIVVGDKSDLSSSYNNLIAARKRLIFLNQYGFPNDAAKYDSYNDGYQTTDINVILSALNNMNAGGQNGNDYTVLQLQGTASGAGGGIFGSVATLNDASSPLMSTKAKFDNATYSWLMNNVPGRFSNQQLLVCLNDFADNALTQICSTLTRQRAGA</sequence>
<evidence type="ECO:0000313" key="2">
    <source>
        <dbReference type="Proteomes" id="UP001597116"/>
    </source>
</evidence>
<keyword evidence="2" id="KW-1185">Reference proteome</keyword>
<dbReference type="PANTHER" id="PTHR13593:SF146">
    <property type="entry name" value="PLC-LIKE PHOSPHODIESTERASE"/>
    <property type="match status" value="1"/>
</dbReference>
<evidence type="ECO:0000313" key="1">
    <source>
        <dbReference type="EMBL" id="MFD1140115.1"/>
    </source>
</evidence>
<dbReference type="InterPro" id="IPR017946">
    <property type="entry name" value="PLC-like_Pdiesterase_TIM-brl"/>
</dbReference>